<sequence>MSDKRLLGLDAARGLAVLGMFAVHVGPDGYRSGAGYLLIAAEARSSALFVLIAGFSLAFSRARTTLPPALLLRRTVIRCACLLLLGLGLASLQPGFLVILSFYAVYFLAAEPFLRLRTPRLAAVTAASVALGPVLSYLLGPVVGFHTAAHGEIPTLADLTSLTGLGTALDQLLLTGGYPAVTYLPYLLLGLLLARLARPERPAVHWLPVACAGIAAATAGYAGSWLATERWGGRQRLLASIAVHQPWALPTPDPIHTVLAAQDGAIPTTSWHWLLIAEPYSQTPLETLGNAGTGCALIALAIAIARLPAAARLLRPLADVGTMALTLYVAHGLVLALAFDLEDQGGSWSLLAGFTAAAVLGAGAWRHLWRDSPLRRGPLEWVLHSVVRRIPPPRRAEAV</sequence>
<keyword evidence="1" id="KW-1133">Transmembrane helix</keyword>
<reference evidence="4 5" key="1">
    <citation type="submission" date="2020-08" db="EMBL/GenBank/DDBJ databases">
        <title>Sequencing the genomes of 1000 actinobacteria strains.</title>
        <authorList>
            <person name="Klenk H.-P."/>
        </authorList>
    </citation>
    <scope>NUCLEOTIDE SEQUENCE [LARGE SCALE GENOMIC DNA]</scope>
    <source>
        <strain evidence="4 5">DSM 41654</strain>
    </source>
</reference>
<dbReference type="Pfam" id="PF04235">
    <property type="entry name" value="DUF418"/>
    <property type="match status" value="1"/>
</dbReference>
<dbReference type="PANTHER" id="PTHR30590:SF2">
    <property type="entry name" value="INNER MEMBRANE PROTEIN"/>
    <property type="match status" value="1"/>
</dbReference>
<evidence type="ECO:0000259" key="3">
    <source>
        <dbReference type="Pfam" id="PF07786"/>
    </source>
</evidence>
<dbReference type="Proteomes" id="UP000540506">
    <property type="component" value="Unassembled WGS sequence"/>
</dbReference>
<feature type="transmembrane region" description="Helical" evidence="1">
    <location>
        <begin position="172"/>
        <end position="194"/>
    </location>
</feature>
<dbReference type="InterPro" id="IPR052529">
    <property type="entry name" value="Bact_Transport_Assoc"/>
</dbReference>
<dbReference type="InterPro" id="IPR007349">
    <property type="entry name" value="DUF418"/>
</dbReference>
<dbReference type="InterPro" id="IPR012429">
    <property type="entry name" value="HGSNAT_cat"/>
</dbReference>
<evidence type="ECO:0000256" key="1">
    <source>
        <dbReference type="SAM" id="Phobius"/>
    </source>
</evidence>
<feature type="transmembrane region" description="Helical" evidence="1">
    <location>
        <begin position="121"/>
        <end position="139"/>
    </location>
</feature>
<name>A0A7W7R8P2_KITKI</name>
<feature type="transmembrane region" description="Helical" evidence="1">
    <location>
        <begin position="37"/>
        <end position="59"/>
    </location>
</feature>
<dbReference type="PANTHER" id="PTHR30590">
    <property type="entry name" value="INNER MEMBRANE PROTEIN"/>
    <property type="match status" value="1"/>
</dbReference>
<comment type="caution">
    <text evidence="4">The sequence shown here is derived from an EMBL/GenBank/DDBJ whole genome shotgun (WGS) entry which is preliminary data.</text>
</comment>
<evidence type="ECO:0000313" key="5">
    <source>
        <dbReference type="Proteomes" id="UP000540506"/>
    </source>
</evidence>
<proteinExistence type="predicted"/>
<feature type="domain" description="DUF418" evidence="2">
    <location>
        <begin position="282"/>
        <end position="387"/>
    </location>
</feature>
<evidence type="ECO:0000313" key="4">
    <source>
        <dbReference type="EMBL" id="MBB4927411.1"/>
    </source>
</evidence>
<keyword evidence="5" id="KW-1185">Reference proteome</keyword>
<accession>A0A7W7R8P2</accession>
<dbReference type="AlphaFoldDB" id="A0A7W7R8P2"/>
<dbReference type="RefSeq" id="WP_184941674.1">
    <property type="nucleotide sequence ID" value="NZ_JACHJV010000001.1"/>
</dbReference>
<keyword evidence="1" id="KW-0472">Membrane</keyword>
<dbReference type="EMBL" id="JACHJV010000001">
    <property type="protein sequence ID" value="MBB4927411.1"/>
    <property type="molecule type" value="Genomic_DNA"/>
</dbReference>
<feature type="transmembrane region" description="Helical" evidence="1">
    <location>
        <begin position="345"/>
        <end position="365"/>
    </location>
</feature>
<feature type="domain" description="Heparan-alpha-glucosaminide N-acetyltransferase catalytic" evidence="3">
    <location>
        <begin position="5"/>
        <end position="201"/>
    </location>
</feature>
<feature type="transmembrane region" description="Helical" evidence="1">
    <location>
        <begin position="288"/>
        <end position="305"/>
    </location>
</feature>
<feature type="transmembrane region" description="Helical" evidence="1">
    <location>
        <begin position="206"/>
        <end position="227"/>
    </location>
</feature>
<gene>
    <name evidence="4" type="ORF">FHR34_006404</name>
</gene>
<protein>
    <submittedName>
        <fullName evidence="4">Putative membrane protein YeiB</fullName>
    </submittedName>
</protein>
<evidence type="ECO:0000259" key="2">
    <source>
        <dbReference type="Pfam" id="PF04235"/>
    </source>
</evidence>
<feature type="transmembrane region" description="Helical" evidence="1">
    <location>
        <begin position="317"/>
        <end position="339"/>
    </location>
</feature>
<keyword evidence="1" id="KW-0812">Transmembrane</keyword>
<dbReference type="Pfam" id="PF07786">
    <property type="entry name" value="HGSNAT_cat"/>
    <property type="match status" value="1"/>
</dbReference>
<organism evidence="4 5">
    <name type="scientific">Kitasatospora kifunensis</name>
    <name type="common">Streptomyces kifunensis</name>
    <dbReference type="NCBI Taxonomy" id="58351"/>
    <lineage>
        <taxon>Bacteria</taxon>
        <taxon>Bacillati</taxon>
        <taxon>Actinomycetota</taxon>
        <taxon>Actinomycetes</taxon>
        <taxon>Kitasatosporales</taxon>
        <taxon>Streptomycetaceae</taxon>
        <taxon>Kitasatospora</taxon>
    </lineage>
</organism>